<reference evidence="10" key="1">
    <citation type="submission" date="2022-11" db="UniProtKB">
        <authorList>
            <consortium name="WormBaseParasite"/>
        </authorList>
    </citation>
    <scope>IDENTIFICATION</scope>
</reference>
<evidence type="ECO:0000256" key="1">
    <source>
        <dbReference type="ARBA" id="ARBA00004141"/>
    </source>
</evidence>
<dbReference type="Proteomes" id="UP000887563">
    <property type="component" value="Unplaced"/>
</dbReference>
<protein>
    <submittedName>
        <fullName evidence="10">Uncharacterized protein</fullName>
    </submittedName>
</protein>
<evidence type="ECO:0000256" key="5">
    <source>
        <dbReference type="ARBA" id="ARBA00022692"/>
    </source>
</evidence>
<dbReference type="InterPro" id="IPR018732">
    <property type="entry name" value="Dpy-19/Dpy-19-like"/>
</dbReference>
<dbReference type="WBParaSite" id="Minc3s06064g39273">
    <property type="protein sequence ID" value="Minc3s06064g39273"/>
    <property type="gene ID" value="Minc3s06064g39273"/>
</dbReference>
<evidence type="ECO:0000256" key="7">
    <source>
        <dbReference type="ARBA" id="ARBA00023136"/>
    </source>
</evidence>
<feature type="transmembrane region" description="Helical" evidence="8">
    <location>
        <begin position="6"/>
        <end position="27"/>
    </location>
</feature>
<comment type="subcellular location">
    <subcellularLocation>
        <location evidence="1">Membrane</location>
        <topology evidence="1">Multi-pass membrane protein</topology>
    </subcellularLocation>
</comment>
<dbReference type="Pfam" id="PF10034">
    <property type="entry name" value="Dpy19"/>
    <property type="match status" value="1"/>
</dbReference>
<sequence>MAFPPNYLYILVLLTAFSLWAFHFWFISNLFENVRFFSHLSDFEREMTYRTEMVSNF</sequence>
<keyword evidence="9" id="KW-1185">Reference proteome</keyword>
<keyword evidence="7 8" id="KW-0472">Membrane</keyword>
<comment type="similarity">
    <text evidence="2">Belongs to the dpy-19 family.</text>
</comment>
<name>A0A914NM76_MELIC</name>
<dbReference type="AlphaFoldDB" id="A0A914NM76"/>
<evidence type="ECO:0000313" key="9">
    <source>
        <dbReference type="Proteomes" id="UP000887563"/>
    </source>
</evidence>
<evidence type="ECO:0000256" key="4">
    <source>
        <dbReference type="ARBA" id="ARBA00022679"/>
    </source>
</evidence>
<dbReference type="GO" id="GO:0016020">
    <property type="term" value="C:membrane"/>
    <property type="evidence" value="ECO:0007669"/>
    <property type="project" value="UniProtKB-SubCell"/>
</dbReference>
<evidence type="ECO:0000256" key="8">
    <source>
        <dbReference type="SAM" id="Phobius"/>
    </source>
</evidence>
<accession>A0A914NM76</accession>
<keyword evidence="3" id="KW-0328">Glycosyltransferase</keyword>
<keyword evidence="6 8" id="KW-1133">Transmembrane helix</keyword>
<evidence type="ECO:0000313" key="10">
    <source>
        <dbReference type="WBParaSite" id="Minc3s06064g39273"/>
    </source>
</evidence>
<dbReference type="GO" id="GO:0016757">
    <property type="term" value="F:glycosyltransferase activity"/>
    <property type="evidence" value="ECO:0007669"/>
    <property type="project" value="UniProtKB-KW"/>
</dbReference>
<proteinExistence type="inferred from homology"/>
<evidence type="ECO:0000256" key="2">
    <source>
        <dbReference type="ARBA" id="ARBA00008744"/>
    </source>
</evidence>
<keyword evidence="4" id="KW-0808">Transferase</keyword>
<organism evidence="9 10">
    <name type="scientific">Meloidogyne incognita</name>
    <name type="common">Southern root-knot nematode worm</name>
    <name type="synonym">Oxyuris incognita</name>
    <dbReference type="NCBI Taxonomy" id="6306"/>
    <lineage>
        <taxon>Eukaryota</taxon>
        <taxon>Metazoa</taxon>
        <taxon>Ecdysozoa</taxon>
        <taxon>Nematoda</taxon>
        <taxon>Chromadorea</taxon>
        <taxon>Rhabditida</taxon>
        <taxon>Tylenchina</taxon>
        <taxon>Tylenchomorpha</taxon>
        <taxon>Tylenchoidea</taxon>
        <taxon>Meloidogynidae</taxon>
        <taxon>Meloidogyninae</taxon>
        <taxon>Meloidogyne</taxon>
        <taxon>Meloidogyne incognita group</taxon>
    </lineage>
</organism>
<evidence type="ECO:0000256" key="6">
    <source>
        <dbReference type="ARBA" id="ARBA00022989"/>
    </source>
</evidence>
<keyword evidence="5 8" id="KW-0812">Transmembrane</keyword>
<evidence type="ECO:0000256" key="3">
    <source>
        <dbReference type="ARBA" id="ARBA00022676"/>
    </source>
</evidence>